<dbReference type="Gene3D" id="3.60.10.10">
    <property type="entry name" value="Endonuclease/exonuclease/phosphatase"/>
    <property type="match status" value="1"/>
</dbReference>
<name>A0ABR9DLN1_9MICO</name>
<proteinExistence type="predicted"/>
<dbReference type="InterPro" id="IPR005135">
    <property type="entry name" value="Endo/exonuclease/phosphatase"/>
</dbReference>
<feature type="domain" description="Endonuclease/exonuclease/phosphatase" evidence="2">
    <location>
        <begin position="6"/>
        <end position="249"/>
    </location>
</feature>
<evidence type="ECO:0000313" key="4">
    <source>
        <dbReference type="Proteomes" id="UP000642107"/>
    </source>
</evidence>
<keyword evidence="3" id="KW-0540">Nuclease</keyword>
<reference evidence="3 4" key="1">
    <citation type="submission" date="2020-09" db="EMBL/GenBank/DDBJ databases">
        <title>Flavimobilis rhizosphaerae sp. nov., isolated from rhizosphere soil of Spartina alterniflora.</title>
        <authorList>
            <person name="Hanqin C."/>
        </authorList>
    </citation>
    <scope>NUCLEOTIDE SEQUENCE [LARGE SCALE GENOMIC DNA]</scope>
    <source>
        <strain evidence="3 4">GY 10621</strain>
    </source>
</reference>
<sequence length="258" mass="27685">MRLRVMTYNIKFLALDAAAARRVVRAEKPDVLLLQETPRWVLGRWRTRAFARSVGLEVVAGGIAGRACAIAVAPHLLTQVVEGRGVAFEPRWVRFRTGWPTPRGYAYVRLARRVADGASGADSSGTEPSGTDVPRPGTRGAGPDDVLTLVSVHFSAQPPSRAVHVPVYRALAAREAPDVVVGGDLNENPRGPSVVALQPPLRDADPAQAPTQPVTAPRSRLDGFLVGDTVTVRSVRVPDGPDVLVGSDHRPAVLELEW</sequence>
<keyword evidence="3" id="KW-0255">Endonuclease</keyword>
<organism evidence="3 4">
    <name type="scientific">Flavimobilis rhizosphaerae</name>
    <dbReference type="NCBI Taxonomy" id="2775421"/>
    <lineage>
        <taxon>Bacteria</taxon>
        <taxon>Bacillati</taxon>
        <taxon>Actinomycetota</taxon>
        <taxon>Actinomycetes</taxon>
        <taxon>Micrococcales</taxon>
        <taxon>Jonesiaceae</taxon>
        <taxon>Flavimobilis</taxon>
    </lineage>
</organism>
<dbReference type="EMBL" id="JACZDF010000001">
    <property type="protein sequence ID" value="MBD9698047.1"/>
    <property type="molecule type" value="Genomic_DNA"/>
</dbReference>
<dbReference type="InterPro" id="IPR036691">
    <property type="entry name" value="Endo/exonu/phosph_ase_sf"/>
</dbReference>
<accession>A0ABR9DLN1</accession>
<gene>
    <name evidence="3" type="ORF">IGS67_00845</name>
</gene>
<keyword evidence="3" id="KW-0378">Hydrolase</keyword>
<evidence type="ECO:0000313" key="3">
    <source>
        <dbReference type="EMBL" id="MBD9698047.1"/>
    </source>
</evidence>
<dbReference type="Proteomes" id="UP000642107">
    <property type="component" value="Unassembled WGS sequence"/>
</dbReference>
<evidence type="ECO:0000259" key="2">
    <source>
        <dbReference type="Pfam" id="PF03372"/>
    </source>
</evidence>
<dbReference type="RefSeq" id="WP_192276859.1">
    <property type="nucleotide sequence ID" value="NZ_JACZDF010000001.1"/>
</dbReference>
<dbReference type="SUPFAM" id="SSF56219">
    <property type="entry name" value="DNase I-like"/>
    <property type="match status" value="1"/>
</dbReference>
<feature type="region of interest" description="Disordered" evidence="1">
    <location>
        <begin position="117"/>
        <end position="144"/>
    </location>
</feature>
<dbReference type="GO" id="GO:0004519">
    <property type="term" value="F:endonuclease activity"/>
    <property type="evidence" value="ECO:0007669"/>
    <property type="project" value="UniProtKB-KW"/>
</dbReference>
<keyword evidence="4" id="KW-1185">Reference proteome</keyword>
<comment type="caution">
    <text evidence="3">The sequence shown here is derived from an EMBL/GenBank/DDBJ whole genome shotgun (WGS) entry which is preliminary data.</text>
</comment>
<protein>
    <submittedName>
        <fullName evidence="3">Endonuclease/exonuclease/phosphatase family protein</fullName>
    </submittedName>
</protein>
<evidence type="ECO:0000256" key="1">
    <source>
        <dbReference type="SAM" id="MobiDB-lite"/>
    </source>
</evidence>
<dbReference type="Pfam" id="PF03372">
    <property type="entry name" value="Exo_endo_phos"/>
    <property type="match status" value="1"/>
</dbReference>